<dbReference type="Proteomes" id="UP001235939">
    <property type="component" value="Chromosome 01"/>
</dbReference>
<reference evidence="1 2" key="1">
    <citation type="submission" date="2022-01" db="EMBL/GenBank/DDBJ databases">
        <title>A chromosomal length assembly of Cordylochernes scorpioides.</title>
        <authorList>
            <person name="Zeh D."/>
            <person name="Zeh J."/>
        </authorList>
    </citation>
    <scope>NUCLEOTIDE SEQUENCE [LARGE SCALE GENOMIC DNA]</scope>
    <source>
        <strain evidence="1">IN4F17</strain>
        <tissue evidence="1">Whole Body</tissue>
    </source>
</reference>
<proteinExistence type="predicted"/>
<gene>
    <name evidence="1" type="ORF">LAZ67_1003915</name>
</gene>
<accession>A0ABY6K075</accession>
<keyword evidence="2" id="KW-1185">Reference proteome</keyword>
<sequence length="158" mass="18182">MKGKHWETVESIQHHVTTFLRSISVEEFQGAFQALQTRLRKCIDAGGMHLLQPDKVFLEKDPHDQYVVSTKVLMAKSKDIRQFLADRDYTTNKLHNWISSVQYLYPSRATSIILELALLSPLCQYECHARDLRCLFSTLQELSLCSPTASNLCELKSH</sequence>
<organism evidence="1 2">
    <name type="scientific">Cordylochernes scorpioides</name>
    <dbReference type="NCBI Taxonomy" id="51811"/>
    <lineage>
        <taxon>Eukaryota</taxon>
        <taxon>Metazoa</taxon>
        <taxon>Ecdysozoa</taxon>
        <taxon>Arthropoda</taxon>
        <taxon>Chelicerata</taxon>
        <taxon>Arachnida</taxon>
        <taxon>Pseudoscorpiones</taxon>
        <taxon>Cheliferoidea</taxon>
        <taxon>Chernetidae</taxon>
        <taxon>Cordylochernes</taxon>
    </lineage>
</organism>
<dbReference type="InterPro" id="IPR036397">
    <property type="entry name" value="RNaseH_sf"/>
</dbReference>
<protein>
    <submittedName>
        <fullName evidence="1">Uncharacterized protein</fullName>
    </submittedName>
</protein>
<name>A0ABY6K075_9ARAC</name>
<evidence type="ECO:0000313" key="2">
    <source>
        <dbReference type="Proteomes" id="UP001235939"/>
    </source>
</evidence>
<dbReference type="EMBL" id="CP092863">
    <property type="protein sequence ID" value="UYV61220.1"/>
    <property type="molecule type" value="Genomic_DNA"/>
</dbReference>
<dbReference type="Gene3D" id="3.30.420.10">
    <property type="entry name" value="Ribonuclease H-like superfamily/Ribonuclease H"/>
    <property type="match status" value="1"/>
</dbReference>
<evidence type="ECO:0000313" key="1">
    <source>
        <dbReference type="EMBL" id="UYV61220.1"/>
    </source>
</evidence>